<keyword evidence="3" id="KW-1185">Reference proteome</keyword>
<dbReference type="AlphaFoldDB" id="A0A1I6FSA2"/>
<feature type="transmembrane region" description="Helical" evidence="1">
    <location>
        <begin position="41"/>
        <end position="62"/>
    </location>
</feature>
<dbReference type="Proteomes" id="UP000199658">
    <property type="component" value="Unassembled WGS sequence"/>
</dbReference>
<keyword evidence="1" id="KW-0472">Membrane</keyword>
<proteinExistence type="predicted"/>
<feature type="transmembrane region" description="Helical" evidence="1">
    <location>
        <begin position="12"/>
        <end position="29"/>
    </location>
</feature>
<evidence type="ECO:0000313" key="3">
    <source>
        <dbReference type="Proteomes" id="UP000199658"/>
    </source>
</evidence>
<accession>A0A1I6FSA2</accession>
<keyword evidence="1" id="KW-1133">Transmembrane helix</keyword>
<dbReference type="EMBL" id="FOYO01000001">
    <property type="protein sequence ID" value="SFR32778.1"/>
    <property type="molecule type" value="Genomic_DNA"/>
</dbReference>
<feature type="transmembrane region" description="Helical" evidence="1">
    <location>
        <begin position="69"/>
        <end position="90"/>
    </location>
</feature>
<gene>
    <name evidence="2" type="ORF">SAMN04488002_0200</name>
</gene>
<reference evidence="3" key="1">
    <citation type="submission" date="2016-10" db="EMBL/GenBank/DDBJ databases">
        <authorList>
            <person name="Varghese N."/>
            <person name="Submissions S."/>
        </authorList>
    </citation>
    <scope>NUCLEOTIDE SEQUENCE [LARGE SCALE GENOMIC DNA]</scope>
    <source>
        <strain evidence="3">DSM 26921</strain>
    </source>
</reference>
<evidence type="ECO:0000313" key="2">
    <source>
        <dbReference type="EMBL" id="SFR32778.1"/>
    </source>
</evidence>
<sequence length="122" mass="13298">MARNQSPKWKLFPYGAFGAVLPSVVSIAGKTDWFTFPTNTQWLVAGLIYLFAAAFLATIFPYGRRSTPFNATLVGILFPSIVGGASSIAARTLPEGIFEATRSGATENIPSWMIWLEAFSLF</sequence>
<protein>
    <submittedName>
        <fullName evidence="2">Uncharacterized protein</fullName>
    </submittedName>
</protein>
<organism evidence="2 3">
    <name type="scientific">Litoreibacter janthinus</name>
    <dbReference type="NCBI Taxonomy" id="670154"/>
    <lineage>
        <taxon>Bacteria</taxon>
        <taxon>Pseudomonadati</taxon>
        <taxon>Pseudomonadota</taxon>
        <taxon>Alphaproteobacteria</taxon>
        <taxon>Rhodobacterales</taxon>
        <taxon>Roseobacteraceae</taxon>
        <taxon>Litoreibacter</taxon>
    </lineage>
</organism>
<name>A0A1I6FSA2_9RHOB</name>
<keyword evidence="1" id="KW-0812">Transmembrane</keyword>
<evidence type="ECO:0000256" key="1">
    <source>
        <dbReference type="SAM" id="Phobius"/>
    </source>
</evidence>